<dbReference type="STRING" id="608538.HTH_0920"/>
<sequence>MRHKLLRVFRKLILPEAELLVVGSKLYAKKTTRNGEVIDYGLQSQKLITNRGMITLLKTLGGFYADDNDFSVFYAWNTARGHTSGTGTNPESFTDTNLQSPIQTSPVTAATYNYFFDTTSQVYKLRSIATLSYSLPATVSEHAVWSFHPGNATWHFFDRSVLATPISVLSGDTITFTYILEISRA</sequence>
<proteinExistence type="predicted"/>
<dbReference type="RefSeq" id="WP_012963559.1">
    <property type="nucleotide sequence ID" value="NC_013799.1"/>
</dbReference>
<protein>
    <submittedName>
        <fullName evidence="1">Uncharacterized protein</fullName>
    </submittedName>
</protein>
<evidence type="ECO:0000313" key="2">
    <source>
        <dbReference type="Proteomes" id="UP000002574"/>
    </source>
</evidence>
<dbReference type="KEGG" id="hte:Hydth_0917"/>
<dbReference type="Proteomes" id="UP000002574">
    <property type="component" value="Chromosome"/>
</dbReference>
<gene>
    <name evidence="1" type="ordered locus">HTH_0920</name>
</gene>
<dbReference type="KEGG" id="hth:HTH_0920"/>
<dbReference type="AlphaFoldDB" id="D3DHS7"/>
<evidence type="ECO:0000313" key="1">
    <source>
        <dbReference type="EMBL" id="BAI69379.1"/>
    </source>
</evidence>
<name>D3DHS7_HYDTT</name>
<organism evidence="1 2">
    <name type="scientific">Hydrogenobacter thermophilus (strain DSM 6534 / IAM 12695 / TK-6)</name>
    <dbReference type="NCBI Taxonomy" id="608538"/>
    <lineage>
        <taxon>Bacteria</taxon>
        <taxon>Pseudomonadati</taxon>
        <taxon>Aquificota</taxon>
        <taxon>Aquificia</taxon>
        <taxon>Aquificales</taxon>
        <taxon>Aquificaceae</taxon>
        <taxon>Hydrogenobacter</taxon>
    </lineage>
</organism>
<accession>D3DHS7</accession>
<keyword evidence="2" id="KW-1185">Reference proteome</keyword>
<reference evidence="1 2" key="1">
    <citation type="journal article" date="2010" name="J. Bacteriol.">
        <title>Complete genome sequence of the thermophilic, obligately chemolithoautotrophic hydrogen-oxidizing bacterium Hydrogenobacter thermophilus TK-6.</title>
        <authorList>
            <person name="Arai H."/>
            <person name="Kanbe H."/>
            <person name="Ishii M."/>
            <person name="Igarashi Y."/>
        </authorList>
    </citation>
    <scope>NUCLEOTIDE SEQUENCE [LARGE SCALE GENOMIC DNA]</scope>
    <source>
        <strain evidence="2">DSM 6534 / IAM 12695 / TK-6 [Tokyo]</strain>
    </source>
</reference>
<dbReference type="EMBL" id="AP011112">
    <property type="protein sequence ID" value="BAI69379.1"/>
    <property type="molecule type" value="Genomic_DNA"/>
</dbReference>